<dbReference type="AlphaFoldDB" id="A0A6M3L4U9"/>
<protein>
    <submittedName>
        <fullName evidence="2">Uncharacterized protein</fullName>
    </submittedName>
</protein>
<proteinExistence type="predicted"/>
<evidence type="ECO:0000313" key="2">
    <source>
        <dbReference type="EMBL" id="QJA88268.1"/>
    </source>
</evidence>
<accession>A0A6M3L4U9</accession>
<reference evidence="2" key="1">
    <citation type="submission" date="2020-03" db="EMBL/GenBank/DDBJ databases">
        <title>The deep terrestrial virosphere.</title>
        <authorList>
            <person name="Holmfeldt K."/>
            <person name="Nilsson E."/>
            <person name="Simone D."/>
            <person name="Lopez-Fernandez M."/>
            <person name="Wu X."/>
            <person name="de Brujin I."/>
            <person name="Lundin D."/>
            <person name="Andersson A."/>
            <person name="Bertilsson S."/>
            <person name="Dopson M."/>
        </authorList>
    </citation>
    <scope>NUCLEOTIDE SEQUENCE</scope>
    <source>
        <strain evidence="1">MM415A02284</strain>
        <strain evidence="2">MM415B02792</strain>
    </source>
</reference>
<evidence type="ECO:0000313" key="1">
    <source>
        <dbReference type="EMBL" id="QJA73648.1"/>
    </source>
</evidence>
<dbReference type="EMBL" id="MT142766">
    <property type="protein sequence ID" value="QJA88268.1"/>
    <property type="molecule type" value="Genomic_DNA"/>
</dbReference>
<name>A0A6M3L4U9_9ZZZZ</name>
<organism evidence="2">
    <name type="scientific">viral metagenome</name>
    <dbReference type="NCBI Taxonomy" id="1070528"/>
    <lineage>
        <taxon>unclassified sequences</taxon>
        <taxon>metagenomes</taxon>
        <taxon>organismal metagenomes</taxon>
    </lineage>
</organism>
<sequence length="84" mass="9873">MDLEKEIKLLKEKIELLEKVKELQDMIKANEKITYVPYPVYPWEPWQPWRITYTTPSDNTSTSGNTETLDHVTAKEFSTYLAGH</sequence>
<gene>
    <name evidence="1" type="ORF">MM415A02284_0004</name>
    <name evidence="2" type="ORF">MM415B02792_0008</name>
</gene>
<dbReference type="EMBL" id="MT142042">
    <property type="protein sequence ID" value="QJA73648.1"/>
    <property type="molecule type" value="Genomic_DNA"/>
</dbReference>